<evidence type="ECO:0000313" key="1">
    <source>
        <dbReference type="EMBL" id="RBP53737.1"/>
    </source>
</evidence>
<dbReference type="InParanoid" id="A0A395JQC9"/>
<dbReference type="AlphaFoldDB" id="A0A395JQC9"/>
<dbReference type="RefSeq" id="WP_113953277.1">
    <property type="nucleotide sequence ID" value="NZ_QNRT01000001.1"/>
</dbReference>
<evidence type="ECO:0000313" key="2">
    <source>
        <dbReference type="Proteomes" id="UP000253083"/>
    </source>
</evidence>
<name>A0A395JQC9_9GAMM</name>
<comment type="caution">
    <text evidence="1">The sequence shown here is derived from an EMBL/GenBank/DDBJ whole genome shotgun (WGS) entry which is preliminary data.</text>
</comment>
<proteinExistence type="predicted"/>
<dbReference type="Proteomes" id="UP000253083">
    <property type="component" value="Unassembled WGS sequence"/>
</dbReference>
<organism evidence="1 2">
    <name type="scientific">Arenicella xantha</name>
    <dbReference type="NCBI Taxonomy" id="644221"/>
    <lineage>
        <taxon>Bacteria</taxon>
        <taxon>Pseudomonadati</taxon>
        <taxon>Pseudomonadota</taxon>
        <taxon>Gammaproteobacteria</taxon>
        <taxon>Arenicellales</taxon>
        <taxon>Arenicellaceae</taxon>
        <taxon>Arenicella</taxon>
    </lineage>
</organism>
<sequence length="101" mass="11280">MTHITFVKKILANGELCKKCLEVSDRLESEGLIDSINHIAIADERDNDSEGARLAKKYEVARAPFFLVEDAAGHVEVFDIYFKFKKFMAEQGIGSTSKVAL</sequence>
<protein>
    <submittedName>
        <fullName evidence="1">Uncharacterized protein</fullName>
    </submittedName>
</protein>
<gene>
    <name evidence="1" type="ORF">DFR28_1011126</name>
</gene>
<reference evidence="1 2" key="1">
    <citation type="submission" date="2018-06" db="EMBL/GenBank/DDBJ databases">
        <title>Genomic Encyclopedia of Type Strains, Phase IV (KMG-IV): sequencing the most valuable type-strain genomes for metagenomic binning, comparative biology and taxonomic classification.</title>
        <authorList>
            <person name="Goeker M."/>
        </authorList>
    </citation>
    <scope>NUCLEOTIDE SEQUENCE [LARGE SCALE GENOMIC DNA]</scope>
    <source>
        <strain evidence="1 2">DSM 24032</strain>
    </source>
</reference>
<dbReference type="EMBL" id="QNRT01000001">
    <property type="protein sequence ID" value="RBP53737.1"/>
    <property type="molecule type" value="Genomic_DNA"/>
</dbReference>
<dbReference type="OrthoDB" id="6892207at2"/>
<accession>A0A395JQC9</accession>
<keyword evidence="2" id="KW-1185">Reference proteome</keyword>